<dbReference type="InterPro" id="IPR036047">
    <property type="entry name" value="F-box-like_dom_sf"/>
</dbReference>
<protein>
    <recommendedName>
        <fullName evidence="1">F-box domain-containing protein</fullName>
    </recommendedName>
</protein>
<evidence type="ECO:0000313" key="3">
    <source>
        <dbReference type="Proteomes" id="UP000008370"/>
    </source>
</evidence>
<dbReference type="AlphaFoldDB" id="K5VXG1"/>
<gene>
    <name evidence="2" type="ORF">PHACADRAFT_140891</name>
</gene>
<dbReference type="Pfam" id="PF12937">
    <property type="entry name" value="F-box-like"/>
    <property type="match status" value="1"/>
</dbReference>
<dbReference type="SUPFAM" id="SSF81383">
    <property type="entry name" value="F-box domain"/>
    <property type="match status" value="1"/>
</dbReference>
<organism evidence="2 3">
    <name type="scientific">Phanerochaete carnosa (strain HHB-10118-sp)</name>
    <name type="common">White-rot fungus</name>
    <name type="synonym">Peniophora carnosa</name>
    <dbReference type="NCBI Taxonomy" id="650164"/>
    <lineage>
        <taxon>Eukaryota</taxon>
        <taxon>Fungi</taxon>
        <taxon>Dikarya</taxon>
        <taxon>Basidiomycota</taxon>
        <taxon>Agaricomycotina</taxon>
        <taxon>Agaricomycetes</taxon>
        <taxon>Polyporales</taxon>
        <taxon>Phanerochaetaceae</taxon>
        <taxon>Phanerochaete</taxon>
    </lineage>
</organism>
<name>K5VXG1_PHACS</name>
<dbReference type="HOGENOM" id="CLU_021923_0_0_1"/>
<dbReference type="STRING" id="650164.K5VXG1"/>
<evidence type="ECO:0000259" key="1">
    <source>
        <dbReference type="Pfam" id="PF12937"/>
    </source>
</evidence>
<dbReference type="SUPFAM" id="SSF52047">
    <property type="entry name" value="RNI-like"/>
    <property type="match status" value="1"/>
</dbReference>
<dbReference type="OrthoDB" id="5354526at2759"/>
<feature type="domain" description="F-box" evidence="1">
    <location>
        <begin position="5"/>
        <end position="47"/>
    </location>
</feature>
<dbReference type="InterPro" id="IPR001810">
    <property type="entry name" value="F-box_dom"/>
</dbReference>
<dbReference type="InterPro" id="IPR032675">
    <property type="entry name" value="LRR_dom_sf"/>
</dbReference>
<proteinExistence type="predicted"/>
<dbReference type="GeneID" id="18908505"/>
<sequence length="530" mass="61089">MSVTEDIPAELWLSIFELMDSPVDLNNVLRTCRRFHNCALRALHRNLVWKRPEDFVHNSPIWLEDPGLPAGVHSLEMHISTLPDDVPGTLVDAAGLTFTRDDAAQFPELDDEPFWLFPEVDQQMHHTYATPGVYGVLMNRLATFTNLQDLTLRNLFVTDELFGSLFQLPSLRKLHVEFCLFPRRHSITHRDFSALPITDLTLLNLRRQVLNAGRHGHDLHAFADMDEDIEYGLALASAKTLRSLRVDSTADVFATIYRRRIQGVFVYNIPPSLSALYIQRKQVVEGVVQPIFHAEQLFPNAVYSIMERCPTITTVSLAYALPKHTSFPKPEALPNLTHCEGFLDAVAAMTTNRPLKAISILRSDTSPDGILELLARKARHHPRLQMLSLHCKTWDLEILDAICQLFPQLRKLKLTFDIREPGKLWEHNDYWNGIQPFGPHYLYRLEHLHTAYIYAAPTNGKPEHPKFLFDNTFETAEEEIQNLVIPWNRYCTKLREVQLHAGYVMRRGFEGDVWRLREVHELKEGCTFDY</sequence>
<accession>K5VXG1</accession>
<dbReference type="Gene3D" id="3.80.10.10">
    <property type="entry name" value="Ribonuclease Inhibitor"/>
    <property type="match status" value="1"/>
</dbReference>
<evidence type="ECO:0000313" key="2">
    <source>
        <dbReference type="EMBL" id="EKM56263.1"/>
    </source>
</evidence>
<keyword evidence="3" id="KW-1185">Reference proteome</keyword>
<dbReference type="EMBL" id="JH930471">
    <property type="protein sequence ID" value="EKM56263.1"/>
    <property type="molecule type" value="Genomic_DNA"/>
</dbReference>
<dbReference type="RefSeq" id="XP_007394118.1">
    <property type="nucleotide sequence ID" value="XM_007394056.1"/>
</dbReference>
<dbReference type="InParanoid" id="K5VXG1"/>
<dbReference type="KEGG" id="pco:PHACADRAFT_140891"/>
<dbReference type="Proteomes" id="UP000008370">
    <property type="component" value="Unassembled WGS sequence"/>
</dbReference>
<reference evidence="2 3" key="1">
    <citation type="journal article" date="2012" name="BMC Genomics">
        <title>Comparative genomics of the white-rot fungi, Phanerochaete carnosa and P. chrysosporium, to elucidate the genetic basis of the distinct wood types they colonize.</title>
        <authorList>
            <person name="Suzuki H."/>
            <person name="MacDonald J."/>
            <person name="Syed K."/>
            <person name="Salamov A."/>
            <person name="Hori C."/>
            <person name="Aerts A."/>
            <person name="Henrissat B."/>
            <person name="Wiebenga A."/>
            <person name="vanKuyk P.A."/>
            <person name="Barry K."/>
            <person name="Lindquist E."/>
            <person name="LaButti K."/>
            <person name="Lapidus A."/>
            <person name="Lucas S."/>
            <person name="Coutinho P."/>
            <person name="Gong Y."/>
            <person name="Samejima M."/>
            <person name="Mahadevan R."/>
            <person name="Abou-Zaid M."/>
            <person name="de Vries R.P."/>
            <person name="Igarashi K."/>
            <person name="Yadav J.S."/>
            <person name="Grigoriev I.V."/>
            <person name="Master E.R."/>
        </authorList>
    </citation>
    <scope>NUCLEOTIDE SEQUENCE [LARGE SCALE GENOMIC DNA]</scope>
    <source>
        <strain evidence="2 3">HHB-10118-sp</strain>
    </source>
</reference>